<accession>A0A1I7RV75</accession>
<evidence type="ECO:0000313" key="1">
    <source>
        <dbReference type="EMBL" id="CAD5232365.1"/>
    </source>
</evidence>
<dbReference type="AlphaFoldDB" id="A0A1I7RV75"/>
<gene>
    <name evidence="1" type="ORF">BXYJ_LOCUS12456</name>
</gene>
<dbReference type="EMBL" id="CAJFDI010000005">
    <property type="protein sequence ID" value="CAD5232365.1"/>
    <property type="molecule type" value="Genomic_DNA"/>
</dbReference>
<evidence type="ECO:0000313" key="3">
    <source>
        <dbReference type="Proteomes" id="UP000659654"/>
    </source>
</evidence>
<protein>
    <submittedName>
        <fullName evidence="1">(pine wood nematode) hypothetical protein</fullName>
    </submittedName>
</protein>
<dbReference type="Proteomes" id="UP000582659">
    <property type="component" value="Unassembled WGS sequence"/>
</dbReference>
<dbReference type="Proteomes" id="UP000659654">
    <property type="component" value="Unassembled WGS sequence"/>
</dbReference>
<sequence length="73" mass="8465">MMLVEPGTNLTQYEQLRIWKAKRKADLPKQTVQPVNQWIKTAVVKSIKGREGRNKTYQFGIATVLETNIHNVR</sequence>
<organism evidence="2 4">
    <name type="scientific">Bursaphelenchus xylophilus</name>
    <name type="common">Pinewood nematode worm</name>
    <name type="synonym">Aphelenchoides xylophilus</name>
    <dbReference type="NCBI Taxonomy" id="6326"/>
    <lineage>
        <taxon>Eukaryota</taxon>
        <taxon>Metazoa</taxon>
        <taxon>Ecdysozoa</taxon>
        <taxon>Nematoda</taxon>
        <taxon>Chromadorea</taxon>
        <taxon>Rhabditida</taxon>
        <taxon>Tylenchina</taxon>
        <taxon>Tylenchomorpha</taxon>
        <taxon>Aphelenchoidea</taxon>
        <taxon>Aphelenchoididae</taxon>
        <taxon>Bursaphelenchus</taxon>
    </lineage>
</organism>
<name>A0A1I7RV75_BURXY</name>
<proteinExistence type="predicted"/>
<reference evidence="1" key="2">
    <citation type="submission" date="2020-09" db="EMBL/GenBank/DDBJ databases">
        <authorList>
            <person name="Kikuchi T."/>
        </authorList>
    </citation>
    <scope>NUCLEOTIDE SEQUENCE</scope>
    <source>
        <strain evidence="1">Ka4C1</strain>
    </source>
</reference>
<evidence type="ECO:0000313" key="2">
    <source>
        <dbReference type="Proteomes" id="UP000095284"/>
    </source>
</evidence>
<evidence type="ECO:0000313" key="4">
    <source>
        <dbReference type="WBParaSite" id="BXY_0463600.1"/>
    </source>
</evidence>
<dbReference type="WBParaSite" id="BXY_0463600.1">
    <property type="protein sequence ID" value="BXY_0463600.1"/>
    <property type="gene ID" value="BXY_0463600"/>
</dbReference>
<dbReference type="EMBL" id="CAJFCV020000005">
    <property type="protein sequence ID" value="CAG9124679.1"/>
    <property type="molecule type" value="Genomic_DNA"/>
</dbReference>
<reference evidence="4" key="1">
    <citation type="submission" date="2016-11" db="UniProtKB">
        <authorList>
            <consortium name="WormBaseParasite"/>
        </authorList>
    </citation>
    <scope>IDENTIFICATION</scope>
</reference>
<dbReference type="Proteomes" id="UP000095284">
    <property type="component" value="Unplaced"/>
</dbReference>
<keyword evidence="3" id="KW-1185">Reference proteome</keyword>